<evidence type="ECO:0008006" key="4">
    <source>
        <dbReference type="Google" id="ProtNLM"/>
    </source>
</evidence>
<protein>
    <recommendedName>
        <fullName evidence="4">WxL domain-containing protein</fullName>
    </recommendedName>
</protein>
<evidence type="ECO:0000313" key="2">
    <source>
        <dbReference type="EMBL" id="KRL47053.1"/>
    </source>
</evidence>
<dbReference type="Proteomes" id="UP000051835">
    <property type="component" value="Unassembled WGS sequence"/>
</dbReference>
<name>A0A0R1QQQ4_9LACO</name>
<dbReference type="SUPFAM" id="SSF49899">
    <property type="entry name" value="Concanavalin A-like lectins/glucanases"/>
    <property type="match status" value="1"/>
</dbReference>
<dbReference type="EMBL" id="AZFC01000035">
    <property type="protein sequence ID" value="KRL47053.1"/>
    <property type="molecule type" value="Genomic_DNA"/>
</dbReference>
<gene>
    <name evidence="2" type="ORF">FD37_GL000536</name>
</gene>
<feature type="chain" id="PRO_5006409533" description="WxL domain-containing protein" evidence="1">
    <location>
        <begin position="32"/>
        <end position="742"/>
    </location>
</feature>
<sequence>MGGINMRLMKLIMTLTVAVAAVTLGSLSAHADDLSWALASAPQGITASEYFTTGGKPAASGYSNDASIITNPNTNTKSVVQVTKDTTNQVGSIWSNDAYAFDLTKKQTASMWVYFSGYQSEAADGMALVLQNSSRSALTQMQSGQTSWYGETLGVWGSDVDSSDISQVTGSAIQNSWALEFDTRGNNQTLTTDNYTTLGVGFDALNSYPHIAWGYPASSSTYLQDSVVVPGLLGIKKTTHYAYQMQHRGTIMDGTTTMLANGKWHHITVSWNPTSSTLSYTWDDRVPIPRQTGSTTIPANAGQPQTGTTKSLTLDTSQFYQNSTQAYSQSSGKLIWGFTGSTGSDTENNLVIFDQMPGLVDATASATITDTTTGKTVGAGDAVTGNDHARIDYQATYNSGTANWTNLTANLTLPTNITYKKATVTYADSSLATKTYDLSGLTSQAASYALQSLDSDNDVAKISVTGTFDNPATTTATSVSAATSEFTGDEALVQATTNAFTIKHQTSDLVLSVDNSLPISTTTGSDVTVTGKVATADGDVPSSTVTIHPTLNDDDLSNVTLASDGTYSLTIPAAKLNEGKNTLILTASDDADDSAPAVTVPIVVGTLEFGTVSTDADFTTTALTGSSQNIATDGDWALNVKDTRGTGSKWALYARVSSPFVSSGTQLSGNLVYEDASGNEQTIGDSNTLIESHETTSSDSATTTDVAGSWSSSKGLLMHINGNNTAGTYSGEITWTLQDAPS</sequence>
<evidence type="ECO:0000313" key="3">
    <source>
        <dbReference type="Proteomes" id="UP000051835"/>
    </source>
</evidence>
<evidence type="ECO:0000256" key="1">
    <source>
        <dbReference type="SAM" id="SignalP"/>
    </source>
</evidence>
<accession>A0A0R1QQQ4</accession>
<dbReference type="Gene3D" id="2.60.120.200">
    <property type="match status" value="1"/>
</dbReference>
<organism evidence="2 3">
    <name type="scientific">Levilactobacillus spicheri DSM 15429</name>
    <dbReference type="NCBI Taxonomy" id="1423805"/>
    <lineage>
        <taxon>Bacteria</taxon>
        <taxon>Bacillati</taxon>
        <taxon>Bacillota</taxon>
        <taxon>Bacilli</taxon>
        <taxon>Lactobacillales</taxon>
        <taxon>Lactobacillaceae</taxon>
        <taxon>Levilactobacillus</taxon>
    </lineage>
</organism>
<dbReference type="AlphaFoldDB" id="A0A0R1QQQ4"/>
<feature type="signal peptide" evidence="1">
    <location>
        <begin position="1"/>
        <end position="31"/>
    </location>
</feature>
<keyword evidence="1" id="KW-0732">Signal</keyword>
<dbReference type="PATRIC" id="fig|1423805.4.peg.547"/>
<dbReference type="InterPro" id="IPR013320">
    <property type="entry name" value="ConA-like_dom_sf"/>
</dbReference>
<proteinExistence type="predicted"/>
<comment type="caution">
    <text evidence="2">The sequence shown here is derived from an EMBL/GenBank/DDBJ whole genome shotgun (WGS) entry which is preliminary data.</text>
</comment>
<reference evidence="2 3" key="1">
    <citation type="journal article" date="2015" name="Genome Announc.">
        <title>Expanding the biotechnology potential of lactobacilli through comparative genomics of 213 strains and associated genera.</title>
        <authorList>
            <person name="Sun Z."/>
            <person name="Harris H.M."/>
            <person name="McCann A."/>
            <person name="Guo C."/>
            <person name="Argimon S."/>
            <person name="Zhang W."/>
            <person name="Yang X."/>
            <person name="Jeffery I.B."/>
            <person name="Cooney J.C."/>
            <person name="Kagawa T.F."/>
            <person name="Liu W."/>
            <person name="Song Y."/>
            <person name="Salvetti E."/>
            <person name="Wrobel A."/>
            <person name="Rasinkangas P."/>
            <person name="Parkhill J."/>
            <person name="Rea M.C."/>
            <person name="O'Sullivan O."/>
            <person name="Ritari J."/>
            <person name="Douillard F.P."/>
            <person name="Paul Ross R."/>
            <person name="Yang R."/>
            <person name="Briner A.E."/>
            <person name="Felis G.E."/>
            <person name="de Vos W.M."/>
            <person name="Barrangou R."/>
            <person name="Klaenhammer T.R."/>
            <person name="Caufield P.W."/>
            <person name="Cui Y."/>
            <person name="Zhang H."/>
            <person name="O'Toole P.W."/>
        </authorList>
    </citation>
    <scope>NUCLEOTIDE SEQUENCE [LARGE SCALE GENOMIC DNA]</scope>
    <source>
        <strain evidence="2 3">DSM 15429</strain>
    </source>
</reference>